<organism evidence="12 13">
    <name type="scientific">Anaerobiospirillum thomasii</name>
    <dbReference type="NCBI Taxonomy" id="179995"/>
    <lineage>
        <taxon>Bacteria</taxon>
        <taxon>Pseudomonadati</taxon>
        <taxon>Pseudomonadota</taxon>
        <taxon>Gammaproteobacteria</taxon>
        <taxon>Aeromonadales</taxon>
        <taxon>Succinivibrionaceae</taxon>
        <taxon>Anaerobiospirillum</taxon>
    </lineage>
</organism>
<evidence type="ECO:0000256" key="1">
    <source>
        <dbReference type="ARBA" id="ARBA00000491"/>
    </source>
</evidence>
<comment type="pathway">
    <text evidence="3 10">Amino-acid biosynthesis; L-leucine biosynthesis; L-leucine from 3-methyl-2-oxobutanoate: step 2/4.</text>
</comment>
<dbReference type="NCBIfam" id="NF002458">
    <property type="entry name" value="PRK01641.1"/>
    <property type="match status" value="1"/>
</dbReference>
<evidence type="ECO:0000256" key="6">
    <source>
        <dbReference type="ARBA" id="ARBA00022430"/>
    </source>
</evidence>
<evidence type="ECO:0000256" key="8">
    <source>
        <dbReference type="ARBA" id="ARBA00023239"/>
    </source>
</evidence>
<dbReference type="FunFam" id="3.20.19.10:FF:000003">
    <property type="entry name" value="3-isopropylmalate dehydratase small subunit"/>
    <property type="match status" value="1"/>
</dbReference>
<evidence type="ECO:0000256" key="3">
    <source>
        <dbReference type="ARBA" id="ARBA00004729"/>
    </source>
</evidence>
<dbReference type="InterPro" id="IPR033940">
    <property type="entry name" value="IPMI_Swivel"/>
</dbReference>
<keyword evidence="6 10" id="KW-0432">Leucine biosynthesis</keyword>
<comment type="subunit">
    <text evidence="5 10">Heterodimer of LeuC and LeuD.</text>
</comment>
<evidence type="ECO:0000256" key="2">
    <source>
        <dbReference type="ARBA" id="ARBA00002695"/>
    </source>
</evidence>
<reference evidence="12 13" key="1">
    <citation type="submission" date="2018-06" db="EMBL/GenBank/DDBJ databases">
        <authorList>
            <consortium name="Pathogen Informatics"/>
            <person name="Doyle S."/>
        </authorList>
    </citation>
    <scope>NUCLEOTIDE SEQUENCE [LARGE SCALE GENOMIC DNA]</scope>
    <source>
        <strain evidence="12 13">NCTC13093</strain>
    </source>
</reference>
<comment type="function">
    <text evidence="2 10">Catalyzes the isomerization between 2-isopropylmalate and 3-isopropylmalate, via the formation of 2-isopropylmaleate.</text>
</comment>
<name>A0A2X0V7P6_9GAMM</name>
<evidence type="ECO:0000313" key="13">
    <source>
        <dbReference type="Proteomes" id="UP000250086"/>
    </source>
</evidence>
<proteinExistence type="inferred from homology"/>
<evidence type="ECO:0000313" key="12">
    <source>
        <dbReference type="EMBL" id="SPT69873.1"/>
    </source>
</evidence>
<dbReference type="AlphaFoldDB" id="A0A2X0V7P6"/>
<accession>A0A2X0V7P6</accession>
<dbReference type="EC" id="4.2.1.33" evidence="10"/>
<comment type="catalytic activity">
    <reaction evidence="1 10">
        <text>(2R,3S)-3-isopropylmalate = (2S)-2-isopropylmalate</text>
        <dbReference type="Rhea" id="RHEA:32287"/>
        <dbReference type="ChEBI" id="CHEBI:1178"/>
        <dbReference type="ChEBI" id="CHEBI:35121"/>
        <dbReference type="EC" id="4.2.1.33"/>
    </reaction>
</comment>
<evidence type="ECO:0000256" key="10">
    <source>
        <dbReference type="HAMAP-Rule" id="MF_01031"/>
    </source>
</evidence>
<feature type="domain" description="Aconitase A/isopropylmalate dehydratase small subunit swivel" evidence="11">
    <location>
        <begin position="1"/>
        <end position="125"/>
    </location>
</feature>
<evidence type="ECO:0000256" key="4">
    <source>
        <dbReference type="ARBA" id="ARBA00009845"/>
    </source>
</evidence>
<dbReference type="GO" id="GO:0009316">
    <property type="term" value="C:3-isopropylmalate dehydratase complex"/>
    <property type="evidence" value="ECO:0007669"/>
    <property type="project" value="InterPro"/>
</dbReference>
<dbReference type="GO" id="GO:0009098">
    <property type="term" value="P:L-leucine biosynthetic process"/>
    <property type="evidence" value="ECO:0007669"/>
    <property type="project" value="UniProtKB-UniRule"/>
</dbReference>
<dbReference type="Gene3D" id="3.20.19.10">
    <property type="entry name" value="Aconitase, domain 4"/>
    <property type="match status" value="1"/>
</dbReference>
<dbReference type="InterPro" id="IPR015928">
    <property type="entry name" value="Aconitase/3IPM_dehydase_swvl"/>
</dbReference>
<dbReference type="PANTHER" id="PTHR43345">
    <property type="entry name" value="3-ISOPROPYLMALATE DEHYDRATASE SMALL SUBUNIT 2-RELATED-RELATED"/>
    <property type="match status" value="1"/>
</dbReference>
<dbReference type="RefSeq" id="WP_113744006.1">
    <property type="nucleotide sequence ID" value="NZ_UAPU01000007.1"/>
</dbReference>
<evidence type="ECO:0000256" key="5">
    <source>
        <dbReference type="ARBA" id="ARBA00011271"/>
    </source>
</evidence>
<evidence type="ECO:0000256" key="7">
    <source>
        <dbReference type="ARBA" id="ARBA00022605"/>
    </source>
</evidence>
<dbReference type="PANTHER" id="PTHR43345:SF5">
    <property type="entry name" value="3-ISOPROPYLMALATE DEHYDRATASE SMALL SUBUNIT"/>
    <property type="match status" value="1"/>
</dbReference>
<evidence type="ECO:0000259" key="11">
    <source>
        <dbReference type="Pfam" id="PF00694"/>
    </source>
</evidence>
<gene>
    <name evidence="12" type="primary">leuD1</name>
    <name evidence="10" type="synonym">leuD</name>
    <name evidence="12" type="ORF">NCTC13093_01264</name>
</gene>
<keyword evidence="9 10" id="KW-0100">Branched-chain amino acid biosynthesis</keyword>
<comment type="similarity">
    <text evidence="4 10">Belongs to the LeuD family. LeuD type 1 subfamily.</text>
</comment>
<dbReference type="OrthoDB" id="9777465at2"/>
<dbReference type="SUPFAM" id="SSF52016">
    <property type="entry name" value="LeuD/IlvD-like"/>
    <property type="match status" value="1"/>
</dbReference>
<dbReference type="Proteomes" id="UP000250086">
    <property type="component" value="Unassembled WGS sequence"/>
</dbReference>
<dbReference type="UniPathway" id="UPA00048">
    <property type="reaction ID" value="UER00071"/>
</dbReference>
<keyword evidence="8 10" id="KW-0456">Lyase</keyword>
<protein>
    <recommendedName>
        <fullName evidence="10">3-isopropylmalate dehydratase small subunit</fullName>
        <ecNumber evidence="10">4.2.1.33</ecNumber>
    </recommendedName>
    <alternativeName>
        <fullName evidence="10">Alpha-IPM isomerase</fullName>
        <shortName evidence="10">IPMI</shortName>
    </alternativeName>
    <alternativeName>
        <fullName evidence="10">Isopropylmalate isomerase</fullName>
    </alternativeName>
</protein>
<keyword evidence="7 10" id="KW-0028">Amino-acid biosynthesis</keyword>
<dbReference type="CDD" id="cd01577">
    <property type="entry name" value="IPMI_Swivel"/>
    <property type="match status" value="1"/>
</dbReference>
<dbReference type="HAMAP" id="MF_01031">
    <property type="entry name" value="LeuD_type1"/>
    <property type="match status" value="1"/>
</dbReference>
<dbReference type="GO" id="GO:0003861">
    <property type="term" value="F:3-isopropylmalate dehydratase activity"/>
    <property type="evidence" value="ECO:0007669"/>
    <property type="project" value="UniProtKB-UniRule"/>
</dbReference>
<dbReference type="Pfam" id="PF00694">
    <property type="entry name" value="Aconitase_C"/>
    <property type="match status" value="1"/>
</dbReference>
<keyword evidence="13" id="KW-1185">Reference proteome</keyword>
<dbReference type="EMBL" id="UAPV01000001">
    <property type="protein sequence ID" value="SPT69873.1"/>
    <property type="molecule type" value="Genomic_DNA"/>
</dbReference>
<sequence>MEKFVEHEGVAVAIDAANIDTDQIIPKQFLLAVSRRGFGVHLFHDLRYLDDKEQILNEDFNLNKKEFAGASILVARDNFGNGSSREHAPWALMDYGFRAIIAPSFADIFNNNALGNGLLTVVLKEHEVDTIFKCIDKNPGLKIKINLETCKVYIEDYIFDFSLDPFRRHCLLQGLDAISLTLQNEDKIKDFESKCVPSYIALDK</sequence>
<evidence type="ECO:0000256" key="9">
    <source>
        <dbReference type="ARBA" id="ARBA00023304"/>
    </source>
</evidence>
<dbReference type="InterPro" id="IPR000573">
    <property type="entry name" value="AconitaseA/IPMdHydase_ssu_swvl"/>
</dbReference>
<dbReference type="NCBIfam" id="TIGR00171">
    <property type="entry name" value="leuD"/>
    <property type="match status" value="1"/>
</dbReference>
<dbReference type="InterPro" id="IPR004431">
    <property type="entry name" value="3-IsopropMal_deHydase_ssu"/>
</dbReference>
<dbReference type="InterPro" id="IPR050075">
    <property type="entry name" value="LeuD"/>
</dbReference>